<keyword evidence="4 6" id="KW-1133">Transmembrane helix</keyword>
<evidence type="ECO:0000313" key="9">
    <source>
        <dbReference type="Proteomes" id="UP001172681"/>
    </source>
</evidence>
<dbReference type="SUPFAM" id="SSF103473">
    <property type="entry name" value="MFS general substrate transporter"/>
    <property type="match status" value="1"/>
</dbReference>
<evidence type="ECO:0000256" key="2">
    <source>
        <dbReference type="ARBA" id="ARBA00022448"/>
    </source>
</evidence>
<keyword evidence="9" id="KW-1185">Reference proteome</keyword>
<dbReference type="GO" id="GO:0016020">
    <property type="term" value="C:membrane"/>
    <property type="evidence" value="ECO:0007669"/>
    <property type="project" value="UniProtKB-SubCell"/>
</dbReference>
<feature type="domain" description="Major facilitator superfamily (MFS) profile" evidence="7">
    <location>
        <begin position="53"/>
        <end position="471"/>
    </location>
</feature>
<gene>
    <name evidence="8" type="ORF">H2204_004298</name>
</gene>
<feature type="transmembrane region" description="Helical" evidence="6">
    <location>
        <begin position="445"/>
        <end position="467"/>
    </location>
</feature>
<dbReference type="InterPro" id="IPR020846">
    <property type="entry name" value="MFS_dom"/>
</dbReference>
<feature type="transmembrane region" description="Helical" evidence="6">
    <location>
        <begin position="49"/>
        <end position="66"/>
    </location>
</feature>
<accession>A0AA38Y7M5</accession>
<feature type="transmembrane region" description="Helical" evidence="6">
    <location>
        <begin position="93"/>
        <end position="113"/>
    </location>
</feature>
<evidence type="ECO:0000256" key="3">
    <source>
        <dbReference type="ARBA" id="ARBA00022692"/>
    </source>
</evidence>
<sequence>MATKNQLSDAAKSLDRVESHDGLELGQASSLPEEAHFDEKTAATIRHRIDLRLIPLLGAIYGISLMDRTNMPNAAIAGMLTDLKLSHGPRYNLVNMSFFITYILLQPVMVIIGRKVGPRTFLPSICLAWGAVIIGFGFAKNWPTLLPLRLLLGAMEAGYFPGCLYLLSCWYTRFEVARRYSSFYLIGSVSSALSGILAYGLQQLDGLANLSGWRWIFIMEGVITCAIASFAFIFLVKFPDKERVKPSWGFLSPDQLEFQIERLNAERRDVELEDLTWKRFFQPATEWYIYGFPFILFLINVTAYAFAFTLPIILRSKLGFNVAMAQCLVAPPYVLAGAIMYLVAWYSDHKKTRGPVLCCLATVSLIGLAIMGFVEHPWVQYFGVFVAVVGTSSAAPAIMTYQANNIRGQWRRAFCSALLTGIGAVGGIVGSLIFRTQDAPTFVPGFATCIVCNVLIIVTVGILTLYFRKKNGQADRGECILLEEPNFRFTI</sequence>
<dbReference type="FunFam" id="1.20.1250.20:FF:000018">
    <property type="entry name" value="MFS transporter permease"/>
    <property type="match status" value="1"/>
</dbReference>
<feature type="transmembrane region" description="Helical" evidence="6">
    <location>
        <begin position="380"/>
        <end position="401"/>
    </location>
</feature>
<dbReference type="GO" id="GO:0022857">
    <property type="term" value="F:transmembrane transporter activity"/>
    <property type="evidence" value="ECO:0007669"/>
    <property type="project" value="InterPro"/>
</dbReference>
<feature type="transmembrane region" description="Helical" evidence="6">
    <location>
        <begin position="120"/>
        <end position="138"/>
    </location>
</feature>
<evidence type="ECO:0000256" key="4">
    <source>
        <dbReference type="ARBA" id="ARBA00022989"/>
    </source>
</evidence>
<dbReference type="InterPro" id="IPR011701">
    <property type="entry name" value="MFS"/>
</dbReference>
<dbReference type="PROSITE" id="PS50850">
    <property type="entry name" value="MFS"/>
    <property type="match status" value="1"/>
</dbReference>
<dbReference type="AlphaFoldDB" id="A0AA38Y7M5"/>
<feature type="transmembrane region" description="Helical" evidence="6">
    <location>
        <begin position="213"/>
        <end position="236"/>
    </location>
</feature>
<keyword evidence="3 6" id="KW-0812">Transmembrane</keyword>
<dbReference type="FunFam" id="1.20.1250.20:FF:000013">
    <property type="entry name" value="MFS general substrate transporter"/>
    <property type="match status" value="1"/>
</dbReference>
<feature type="transmembrane region" description="Helical" evidence="6">
    <location>
        <begin position="413"/>
        <end position="433"/>
    </location>
</feature>
<evidence type="ECO:0000259" key="7">
    <source>
        <dbReference type="PROSITE" id="PS50850"/>
    </source>
</evidence>
<dbReference type="PANTHER" id="PTHR43791">
    <property type="entry name" value="PERMEASE-RELATED"/>
    <property type="match status" value="1"/>
</dbReference>
<proteinExistence type="predicted"/>
<feature type="transmembrane region" description="Helical" evidence="6">
    <location>
        <begin position="356"/>
        <end position="374"/>
    </location>
</feature>
<organism evidence="8 9">
    <name type="scientific">Knufia peltigerae</name>
    <dbReference type="NCBI Taxonomy" id="1002370"/>
    <lineage>
        <taxon>Eukaryota</taxon>
        <taxon>Fungi</taxon>
        <taxon>Dikarya</taxon>
        <taxon>Ascomycota</taxon>
        <taxon>Pezizomycotina</taxon>
        <taxon>Eurotiomycetes</taxon>
        <taxon>Chaetothyriomycetidae</taxon>
        <taxon>Chaetothyriales</taxon>
        <taxon>Trichomeriaceae</taxon>
        <taxon>Knufia</taxon>
    </lineage>
</organism>
<name>A0AA38Y7M5_9EURO</name>
<protein>
    <recommendedName>
        <fullName evidence="7">Major facilitator superfamily (MFS) profile domain-containing protein</fullName>
    </recommendedName>
</protein>
<comment type="subcellular location">
    <subcellularLocation>
        <location evidence="1">Membrane</location>
        <topology evidence="1">Multi-pass membrane protein</topology>
    </subcellularLocation>
</comment>
<feature type="transmembrane region" description="Helical" evidence="6">
    <location>
        <begin position="320"/>
        <end position="344"/>
    </location>
</feature>
<reference evidence="8" key="1">
    <citation type="submission" date="2022-10" db="EMBL/GenBank/DDBJ databases">
        <title>Culturing micro-colonial fungi from biological soil crusts in the Mojave desert and describing Neophaeococcomyces mojavensis, and introducing the new genera and species Taxawa tesnikishii.</title>
        <authorList>
            <person name="Kurbessoian T."/>
            <person name="Stajich J.E."/>
        </authorList>
    </citation>
    <scope>NUCLEOTIDE SEQUENCE</scope>
    <source>
        <strain evidence="8">TK_35</strain>
    </source>
</reference>
<evidence type="ECO:0000256" key="6">
    <source>
        <dbReference type="SAM" id="Phobius"/>
    </source>
</evidence>
<dbReference type="Pfam" id="PF07690">
    <property type="entry name" value="MFS_1"/>
    <property type="match status" value="1"/>
</dbReference>
<feature type="transmembrane region" description="Helical" evidence="6">
    <location>
        <begin position="150"/>
        <end position="171"/>
    </location>
</feature>
<dbReference type="EMBL" id="JAPDRN010000021">
    <property type="protein sequence ID" value="KAJ9638528.1"/>
    <property type="molecule type" value="Genomic_DNA"/>
</dbReference>
<dbReference type="Proteomes" id="UP001172681">
    <property type="component" value="Unassembled WGS sequence"/>
</dbReference>
<evidence type="ECO:0000313" key="8">
    <source>
        <dbReference type="EMBL" id="KAJ9638528.1"/>
    </source>
</evidence>
<keyword evidence="5 6" id="KW-0472">Membrane</keyword>
<keyword evidence="2" id="KW-0813">Transport</keyword>
<dbReference type="InterPro" id="IPR036259">
    <property type="entry name" value="MFS_trans_sf"/>
</dbReference>
<dbReference type="Gene3D" id="1.20.1250.20">
    <property type="entry name" value="MFS general substrate transporter like domains"/>
    <property type="match status" value="2"/>
</dbReference>
<feature type="transmembrane region" description="Helical" evidence="6">
    <location>
        <begin position="287"/>
        <end position="314"/>
    </location>
</feature>
<dbReference type="PANTHER" id="PTHR43791:SF47">
    <property type="entry name" value="MAJOR FACILITATOR SUPERFAMILY (MFS) PROFILE DOMAIN-CONTAINING PROTEIN-RELATED"/>
    <property type="match status" value="1"/>
</dbReference>
<comment type="caution">
    <text evidence="8">The sequence shown here is derived from an EMBL/GenBank/DDBJ whole genome shotgun (WGS) entry which is preliminary data.</text>
</comment>
<evidence type="ECO:0000256" key="1">
    <source>
        <dbReference type="ARBA" id="ARBA00004141"/>
    </source>
</evidence>
<feature type="transmembrane region" description="Helical" evidence="6">
    <location>
        <begin position="183"/>
        <end position="201"/>
    </location>
</feature>
<evidence type="ECO:0000256" key="5">
    <source>
        <dbReference type="ARBA" id="ARBA00023136"/>
    </source>
</evidence>